<dbReference type="RefSeq" id="WP_337333387.1">
    <property type="nucleotide sequence ID" value="NZ_JBBDGM010000017.1"/>
</dbReference>
<dbReference type="Pfam" id="PF09983">
    <property type="entry name" value="JetD_C"/>
    <property type="match status" value="1"/>
</dbReference>
<evidence type="ECO:0000313" key="3">
    <source>
        <dbReference type="EMBL" id="MEJ1089740.1"/>
    </source>
</evidence>
<dbReference type="EMBL" id="JBBDGM010000017">
    <property type="protein sequence ID" value="MEJ1089740.1"/>
    <property type="molecule type" value="Genomic_DNA"/>
</dbReference>
<name>A0ABU8LFH1_9MICO</name>
<reference evidence="3 4" key="1">
    <citation type="submission" date="2024-02" db="EMBL/GenBank/DDBJ databases">
        <authorList>
            <person name="Saticioglu I.B."/>
        </authorList>
    </citation>
    <scope>NUCLEOTIDE SEQUENCE [LARGE SCALE GENOMIC DNA]</scope>
    <source>
        <strain evidence="3 4">Mu-80</strain>
    </source>
</reference>
<accession>A0ABU8LFH1</accession>
<dbReference type="InterPro" id="IPR024534">
    <property type="entry name" value="JetD_C"/>
</dbReference>
<comment type="caution">
    <text evidence="3">The sequence shown here is derived from an EMBL/GenBank/DDBJ whole genome shotgun (WGS) entry which is preliminary data.</text>
</comment>
<feature type="domain" description="Wadjet protein JetD C-terminal" evidence="1">
    <location>
        <begin position="209"/>
        <end position="382"/>
    </location>
</feature>
<evidence type="ECO:0000313" key="4">
    <source>
        <dbReference type="Proteomes" id="UP001371224"/>
    </source>
</evidence>
<dbReference type="Proteomes" id="UP001371224">
    <property type="component" value="Unassembled WGS sequence"/>
</dbReference>
<dbReference type="PIRSF" id="PIRSF028408">
    <property type="entry name" value="UCP028408"/>
    <property type="match status" value="1"/>
</dbReference>
<evidence type="ECO:0000259" key="1">
    <source>
        <dbReference type="Pfam" id="PF09983"/>
    </source>
</evidence>
<feature type="domain" description="DUF3322" evidence="2">
    <location>
        <begin position="5"/>
        <end position="199"/>
    </location>
</feature>
<organism evidence="3 4">
    <name type="scientific">Microbacterium bandirmense</name>
    <dbReference type="NCBI Taxonomy" id="3122050"/>
    <lineage>
        <taxon>Bacteria</taxon>
        <taxon>Bacillati</taxon>
        <taxon>Actinomycetota</taxon>
        <taxon>Actinomycetes</taxon>
        <taxon>Micrococcales</taxon>
        <taxon>Microbacteriaceae</taxon>
        <taxon>Microbacterium</taxon>
    </lineage>
</organism>
<evidence type="ECO:0000259" key="2">
    <source>
        <dbReference type="Pfam" id="PF11795"/>
    </source>
</evidence>
<sequence length="391" mass="43104">MTITPADIAARARRMYERSARTWVVDADTDVLLDAPLHPPTERDALADLDAARSWVQSWRRAEADLPIQVEWQDRSWSRVGRQSVPVRARVDGPAAIAMVAGCGREWKAWGRRIAELRNAISAAAAVEPAAARVRVDAALRTHSRGIARLSAADARILQDVVVWLIQHPVSGLRVRQVPVRGIHGKWLERHRAVVEALVGAALDSDGLGLISAADRLRISILDAALRASGVRDLAAPITELAALPFDDRLRVVVIVENLETLLALPDVDGVVAIHGSGYIGHLVAPLPWVQTRPVLYWGDLDSHGFAILNRVRAAGIDARSVLMDRVTLDEFRDLCVDEPTPFRGDLSRLTADERAVVDLLRERGDVRLEQERIAWPYAWRVLSGAISKAR</sequence>
<protein>
    <submittedName>
        <fullName evidence="3">Wadjet anti-phage system protein JetD domain-containing protein</fullName>
    </submittedName>
</protein>
<proteinExistence type="predicted"/>
<keyword evidence="4" id="KW-1185">Reference proteome</keyword>
<dbReference type="InterPro" id="IPR014544">
    <property type="entry name" value="UCP028408"/>
</dbReference>
<gene>
    <name evidence="3" type="ORF">WDU99_15600</name>
</gene>
<dbReference type="Pfam" id="PF11795">
    <property type="entry name" value="DUF3322"/>
    <property type="match status" value="1"/>
</dbReference>
<dbReference type="InterPro" id="IPR024537">
    <property type="entry name" value="DUF3322"/>
</dbReference>